<sequence length="416" mass="43803">MLATLCLTPGRTTAAAPSTASEDPSQASAVTTPCDGSKLEEPRSSSPSRSGEAHYSSEDVTINSEHTAMDLVSSSASSLSEGAGLTPTAIGLRQLKTNVSAQWLSFRWSTDKSNAPSRNHVDAVPRKPFKSAMAQAKTGAPEEDDSLAPSGLATVTSSRRRRTVAFMGVQPESDESSSGAKVTRWEGGVQQLTTVETRWLSQSVRALGEAELGVQAETSQGTQEGGGTEETVIADGSASANRQSSEEDRGTTGSCDGQEGLSEAPLTPSTAYCGTDILTELSESHIFRIAADSDFLEGSYTGDHLRLANVSCVLADHPRCKPPPPVPLIRRRVDLTGDPSPMEPEAEATGSLPQRAGKGEERFANIVTLPEVNTEIDDPTQLAMVKAQGYSVELPPHVSGSLPGVASTYKVRCETK</sequence>
<proteinExistence type="predicted"/>
<feature type="region of interest" description="Disordered" evidence="1">
    <location>
        <begin position="236"/>
        <end position="267"/>
    </location>
</feature>
<accession>A0AAQ4E4L6</accession>
<evidence type="ECO:0000256" key="1">
    <source>
        <dbReference type="SAM" id="MobiDB-lite"/>
    </source>
</evidence>
<feature type="compositionally biased region" description="Polar residues" evidence="1">
    <location>
        <begin position="15"/>
        <end position="31"/>
    </location>
</feature>
<protein>
    <submittedName>
        <fullName evidence="2">Uncharacterized protein</fullName>
    </submittedName>
</protein>
<dbReference type="AlphaFoldDB" id="A0AAQ4E4L6"/>
<evidence type="ECO:0000313" key="3">
    <source>
        <dbReference type="Proteomes" id="UP001321473"/>
    </source>
</evidence>
<name>A0AAQ4E4L6_AMBAM</name>
<gene>
    <name evidence="2" type="ORF">V5799_013889</name>
</gene>
<keyword evidence="3" id="KW-1185">Reference proteome</keyword>
<dbReference type="Proteomes" id="UP001321473">
    <property type="component" value="Unassembled WGS sequence"/>
</dbReference>
<feature type="non-terminal residue" evidence="2">
    <location>
        <position position="416"/>
    </location>
</feature>
<organism evidence="2 3">
    <name type="scientific">Amblyomma americanum</name>
    <name type="common">Lone star tick</name>
    <dbReference type="NCBI Taxonomy" id="6943"/>
    <lineage>
        <taxon>Eukaryota</taxon>
        <taxon>Metazoa</taxon>
        <taxon>Ecdysozoa</taxon>
        <taxon>Arthropoda</taxon>
        <taxon>Chelicerata</taxon>
        <taxon>Arachnida</taxon>
        <taxon>Acari</taxon>
        <taxon>Parasitiformes</taxon>
        <taxon>Ixodida</taxon>
        <taxon>Ixodoidea</taxon>
        <taxon>Ixodidae</taxon>
        <taxon>Amblyomminae</taxon>
        <taxon>Amblyomma</taxon>
    </lineage>
</organism>
<reference evidence="2 3" key="1">
    <citation type="journal article" date="2023" name="Arcadia Sci">
        <title>De novo assembly of a long-read Amblyomma americanum tick genome.</title>
        <authorList>
            <person name="Chou S."/>
            <person name="Poskanzer K.E."/>
            <person name="Rollins M."/>
            <person name="Thuy-Boun P.S."/>
        </authorList>
    </citation>
    <scope>NUCLEOTIDE SEQUENCE [LARGE SCALE GENOMIC DNA]</scope>
    <source>
        <strain evidence="2">F_SG_1</strain>
        <tissue evidence="2">Salivary glands</tissue>
    </source>
</reference>
<dbReference type="EMBL" id="JARKHS020022343">
    <property type="protein sequence ID" value="KAK8769646.1"/>
    <property type="molecule type" value="Genomic_DNA"/>
</dbReference>
<comment type="caution">
    <text evidence="2">The sequence shown here is derived from an EMBL/GenBank/DDBJ whole genome shotgun (WGS) entry which is preliminary data.</text>
</comment>
<evidence type="ECO:0000313" key="2">
    <source>
        <dbReference type="EMBL" id="KAK8769646.1"/>
    </source>
</evidence>
<feature type="region of interest" description="Disordered" evidence="1">
    <location>
        <begin position="1"/>
        <end position="58"/>
    </location>
</feature>